<evidence type="ECO:0000313" key="2">
    <source>
        <dbReference type="EMBL" id="CAD8903377.1"/>
    </source>
</evidence>
<dbReference type="AlphaFoldDB" id="A0A7S1BZU7"/>
<feature type="region of interest" description="Disordered" evidence="1">
    <location>
        <begin position="121"/>
        <end position="148"/>
    </location>
</feature>
<proteinExistence type="predicted"/>
<protein>
    <submittedName>
        <fullName evidence="2">Uncharacterized protein</fullName>
    </submittedName>
</protein>
<gene>
    <name evidence="2" type="ORF">CHYS00102_LOCUS30596</name>
</gene>
<dbReference type="EMBL" id="HBFR01041854">
    <property type="protein sequence ID" value="CAD8903377.1"/>
    <property type="molecule type" value="Transcribed_RNA"/>
</dbReference>
<accession>A0A7S1BZU7</accession>
<organism evidence="2">
    <name type="scientific">Corethron hystrix</name>
    <dbReference type="NCBI Taxonomy" id="216773"/>
    <lineage>
        <taxon>Eukaryota</taxon>
        <taxon>Sar</taxon>
        <taxon>Stramenopiles</taxon>
        <taxon>Ochrophyta</taxon>
        <taxon>Bacillariophyta</taxon>
        <taxon>Coscinodiscophyceae</taxon>
        <taxon>Corethrophycidae</taxon>
        <taxon>Corethrales</taxon>
        <taxon>Corethraceae</taxon>
        <taxon>Corethron</taxon>
    </lineage>
</organism>
<sequence>MENGKTPLVLPFEEPGTAERRRRGEERREEEAVATPGILLPVPVFAERNNDVHRSNDGHAASLRQGNPSTLALASSRCISALSCYFLTALLPRENGPIFPPCLATTYSLVGACEIYDSGLRRPEQPPVAKPPLLLPRPPSRPASPIETSDRCLWDGKLEPDWCLPSFVTSHASSAGKKSSGYRRAS</sequence>
<reference evidence="2" key="1">
    <citation type="submission" date="2021-01" db="EMBL/GenBank/DDBJ databases">
        <authorList>
            <person name="Corre E."/>
            <person name="Pelletier E."/>
            <person name="Niang G."/>
            <person name="Scheremetjew M."/>
            <person name="Finn R."/>
            <person name="Kale V."/>
            <person name="Holt S."/>
            <person name="Cochrane G."/>
            <person name="Meng A."/>
            <person name="Brown T."/>
            <person name="Cohen L."/>
        </authorList>
    </citation>
    <scope>NUCLEOTIDE SEQUENCE</scope>
    <source>
        <strain evidence="2">308</strain>
    </source>
</reference>
<feature type="compositionally biased region" description="Basic and acidic residues" evidence="1">
    <location>
        <begin position="17"/>
        <end position="31"/>
    </location>
</feature>
<evidence type="ECO:0000256" key="1">
    <source>
        <dbReference type="SAM" id="MobiDB-lite"/>
    </source>
</evidence>
<feature type="compositionally biased region" description="Pro residues" evidence="1">
    <location>
        <begin position="125"/>
        <end position="142"/>
    </location>
</feature>
<name>A0A7S1BZU7_9STRA</name>
<feature type="region of interest" description="Disordered" evidence="1">
    <location>
        <begin position="1"/>
        <end position="31"/>
    </location>
</feature>